<organism evidence="1 2">
    <name type="scientific">Blyttiomyces helicus</name>
    <dbReference type="NCBI Taxonomy" id="388810"/>
    <lineage>
        <taxon>Eukaryota</taxon>
        <taxon>Fungi</taxon>
        <taxon>Fungi incertae sedis</taxon>
        <taxon>Chytridiomycota</taxon>
        <taxon>Chytridiomycota incertae sedis</taxon>
        <taxon>Chytridiomycetes</taxon>
        <taxon>Chytridiomycetes incertae sedis</taxon>
        <taxon>Blyttiomyces</taxon>
    </lineage>
</organism>
<evidence type="ECO:0000313" key="2">
    <source>
        <dbReference type="Proteomes" id="UP000269721"/>
    </source>
</evidence>
<keyword evidence="2" id="KW-1185">Reference proteome</keyword>
<sequence>MYNSTIWSKILIAAAPGFAITRGKRLFADSVYTLDRPSPNQERYEYVEDAVELVAGSRSGDKGEDRLPEAVGLDRNWEEEGMEMRLKDKLPAFVHWDANNDDSDEETTHPTLIPL</sequence>
<evidence type="ECO:0000313" key="1">
    <source>
        <dbReference type="EMBL" id="RKO93459.1"/>
    </source>
</evidence>
<protein>
    <submittedName>
        <fullName evidence="1">Uncharacterized protein</fullName>
    </submittedName>
</protein>
<dbReference type="EMBL" id="KZ994233">
    <property type="protein sequence ID" value="RKO93459.1"/>
    <property type="molecule type" value="Genomic_DNA"/>
</dbReference>
<accession>A0A4P9WKE7</accession>
<proteinExistence type="predicted"/>
<name>A0A4P9WKE7_9FUNG</name>
<dbReference type="Proteomes" id="UP000269721">
    <property type="component" value="Unassembled WGS sequence"/>
</dbReference>
<dbReference type="AlphaFoldDB" id="A0A4P9WKE7"/>
<reference evidence="2" key="1">
    <citation type="journal article" date="2018" name="Nat. Microbiol.">
        <title>Leveraging single-cell genomics to expand the fungal tree of life.</title>
        <authorList>
            <person name="Ahrendt S.R."/>
            <person name="Quandt C.A."/>
            <person name="Ciobanu D."/>
            <person name="Clum A."/>
            <person name="Salamov A."/>
            <person name="Andreopoulos B."/>
            <person name="Cheng J.F."/>
            <person name="Woyke T."/>
            <person name="Pelin A."/>
            <person name="Henrissat B."/>
            <person name="Reynolds N.K."/>
            <person name="Benny G.L."/>
            <person name="Smith M.E."/>
            <person name="James T.Y."/>
            <person name="Grigoriev I.V."/>
        </authorList>
    </citation>
    <scope>NUCLEOTIDE SEQUENCE [LARGE SCALE GENOMIC DNA]</scope>
</reference>
<gene>
    <name evidence="1" type="ORF">BDK51DRAFT_34694</name>
</gene>